<dbReference type="AlphaFoldDB" id="A0A381Q7I4"/>
<name>A0A381Q7I4_9ZZZZ</name>
<feature type="domain" description="Aminoglycoside phosphotransferase" evidence="9">
    <location>
        <begin position="29"/>
        <end position="246"/>
    </location>
</feature>
<keyword evidence="3" id="KW-0808">Transferase</keyword>
<gene>
    <name evidence="10" type="ORF">METZ01_LOCUS28146</name>
</gene>
<dbReference type="EC" id="2.7.1.81" evidence="7"/>
<dbReference type="Pfam" id="PF01636">
    <property type="entry name" value="APH"/>
    <property type="match status" value="1"/>
</dbReference>
<evidence type="ECO:0000256" key="6">
    <source>
        <dbReference type="ARBA" id="ARBA00037368"/>
    </source>
</evidence>
<dbReference type="InterPro" id="IPR050249">
    <property type="entry name" value="Pseudomonas-type_ThrB"/>
</dbReference>
<evidence type="ECO:0000256" key="2">
    <source>
        <dbReference type="ARBA" id="ARBA00022490"/>
    </source>
</evidence>
<reference evidence="10" key="1">
    <citation type="submission" date="2018-05" db="EMBL/GenBank/DDBJ databases">
        <authorList>
            <person name="Lanie J.A."/>
            <person name="Ng W.-L."/>
            <person name="Kazmierczak K.M."/>
            <person name="Andrzejewski T.M."/>
            <person name="Davidsen T.M."/>
            <person name="Wayne K.J."/>
            <person name="Tettelin H."/>
            <person name="Glass J.I."/>
            <person name="Rusch D."/>
            <person name="Podicherti R."/>
            <person name="Tsui H.-C.T."/>
            <person name="Winkler M.E."/>
        </authorList>
    </citation>
    <scope>NUCLEOTIDE SEQUENCE</scope>
</reference>
<dbReference type="EMBL" id="UINC01001239">
    <property type="protein sequence ID" value="SUZ75292.1"/>
    <property type="molecule type" value="Genomic_DNA"/>
</dbReference>
<evidence type="ECO:0000256" key="4">
    <source>
        <dbReference type="ARBA" id="ARBA00022777"/>
    </source>
</evidence>
<evidence type="ECO:0000313" key="10">
    <source>
        <dbReference type="EMBL" id="SUZ75292.1"/>
    </source>
</evidence>
<protein>
    <recommendedName>
        <fullName evidence="8">Hydroxylysine kinase</fullName>
        <ecNumber evidence="7">2.7.1.81</ecNumber>
    </recommendedName>
</protein>
<comment type="catalytic activity">
    <reaction evidence="5">
        <text>(5R)-5-hydroxy-L-lysine + GTP = (5R)-5-phosphooxy-L-lysine + GDP + H(+)</text>
        <dbReference type="Rhea" id="RHEA:19049"/>
        <dbReference type="ChEBI" id="CHEBI:15378"/>
        <dbReference type="ChEBI" id="CHEBI:37565"/>
        <dbReference type="ChEBI" id="CHEBI:57882"/>
        <dbReference type="ChEBI" id="CHEBI:58189"/>
        <dbReference type="ChEBI" id="CHEBI:58357"/>
        <dbReference type="EC" id="2.7.1.81"/>
    </reaction>
</comment>
<dbReference type="Gene3D" id="3.90.1200.10">
    <property type="match status" value="1"/>
</dbReference>
<evidence type="ECO:0000256" key="8">
    <source>
        <dbReference type="ARBA" id="ARBA00040505"/>
    </source>
</evidence>
<sequence>MQHPAPQLTKKQAEQLFSRWVEKAVFLNPLSSERDQNFLFKDKDEKKFVLKVSNTKESLEVLDCQNKGLEHLASNTSLNIPKIIPDINKQKINQVEVNKNKHFLRVVSYVEGVPVGDAKEPKSLKVLHHNMGVFLGLLGKGFKGFSHKGSNHKLLWDVKETESLFHILEFIENSDKRRLAQKTLEYFSKHIKPKLDQVRTQVIHNDMNPDNLLVEANNPQVVSGIIDFGDMVNTPLVNDLAVAAAYQTVKQKDLFVGTCDLLAGYQDEYPLTETEISLLPGLIVNRIAMTLVISEWRATTHPENKEYILGSIEKTWAVLKQTHKEQPRETANQLIRFLNKGENKL</sequence>
<dbReference type="PANTHER" id="PTHR21064">
    <property type="entry name" value="AMINOGLYCOSIDE PHOSPHOTRANSFERASE DOMAIN-CONTAINING PROTEIN-RELATED"/>
    <property type="match status" value="1"/>
</dbReference>
<evidence type="ECO:0000256" key="7">
    <source>
        <dbReference type="ARBA" id="ARBA00038873"/>
    </source>
</evidence>
<evidence type="ECO:0000256" key="5">
    <source>
        <dbReference type="ARBA" id="ARBA00036820"/>
    </source>
</evidence>
<evidence type="ECO:0000259" key="9">
    <source>
        <dbReference type="Pfam" id="PF01636"/>
    </source>
</evidence>
<organism evidence="10">
    <name type="scientific">marine metagenome</name>
    <dbReference type="NCBI Taxonomy" id="408172"/>
    <lineage>
        <taxon>unclassified sequences</taxon>
        <taxon>metagenomes</taxon>
        <taxon>ecological metagenomes</taxon>
    </lineage>
</organism>
<dbReference type="InterPro" id="IPR011009">
    <property type="entry name" value="Kinase-like_dom_sf"/>
</dbReference>
<dbReference type="GO" id="GO:0005737">
    <property type="term" value="C:cytoplasm"/>
    <property type="evidence" value="ECO:0007669"/>
    <property type="project" value="UniProtKB-SubCell"/>
</dbReference>
<dbReference type="InterPro" id="IPR002575">
    <property type="entry name" value="Aminoglycoside_PTrfase"/>
</dbReference>
<proteinExistence type="predicted"/>
<keyword evidence="2" id="KW-0963">Cytoplasm</keyword>
<evidence type="ECO:0000256" key="3">
    <source>
        <dbReference type="ARBA" id="ARBA00022679"/>
    </source>
</evidence>
<accession>A0A381Q7I4</accession>
<evidence type="ECO:0000256" key="1">
    <source>
        <dbReference type="ARBA" id="ARBA00004496"/>
    </source>
</evidence>
<dbReference type="SUPFAM" id="SSF56112">
    <property type="entry name" value="Protein kinase-like (PK-like)"/>
    <property type="match status" value="1"/>
</dbReference>
<comment type="subcellular location">
    <subcellularLocation>
        <location evidence="1">Cytoplasm</location>
    </subcellularLocation>
</comment>
<dbReference type="GO" id="GO:0047992">
    <property type="term" value="F:hydroxylysine kinase activity"/>
    <property type="evidence" value="ECO:0007669"/>
    <property type="project" value="UniProtKB-EC"/>
</dbReference>
<keyword evidence="4" id="KW-0418">Kinase</keyword>
<comment type="function">
    <text evidence="6">Catalyzes the GTP-dependent phosphorylation of 5-hydroxy-L-lysine.</text>
</comment>
<dbReference type="PANTHER" id="PTHR21064:SF1">
    <property type="entry name" value="HYDROXYLYSINE KINASE"/>
    <property type="match status" value="1"/>
</dbReference>